<feature type="signal peptide" evidence="3">
    <location>
        <begin position="1"/>
        <end position="22"/>
    </location>
</feature>
<keyword evidence="3" id="KW-0732">Signal</keyword>
<keyword evidence="1" id="KW-0862">Zinc</keyword>
<dbReference type="EMBL" id="HBGZ01008297">
    <property type="protein sequence ID" value="CAD9588028.1"/>
    <property type="molecule type" value="Transcribed_RNA"/>
</dbReference>
<feature type="region of interest" description="Disordered" evidence="2">
    <location>
        <begin position="469"/>
        <end position="547"/>
    </location>
</feature>
<sequence>MIFQNLSIAIVLATTYLTIVNAQGDSDNTIASIVRTVKPWDDIASAIDSDAVDAKATFTISASHMDFGQDAILSPDVEASIDESTFSFDVNVATPAVTADTLIRDEEGNLVRMGELAYSLLVPSSTDRESGTMALISVDHKTGETNGIVQKKGSKAMHIHQSKGRSIVAEEEAEFVPPAWACTVAEEHEEDPLRHRHLEEDGHDHDHDHHDHNHHHHHEHDHDHGLDGNDLPGSFENLRKSLRGADVSKIGKRRQLQDANVGYSYQVDVYIEFDQKLVDNNGGTLEKAYAYINSLVTMANQIYEYEVDTHLHVFQMEQTGRYNNIKSASDGLKIVRDTWGGNKWSNPNVDLHHVLSGKDLGGGIAYVGVLCNKNYGFGVSTSIKGSYTTMSAGVTWDAMVFTHEIGHNFNSGHTFNGYSPAVDPCMYESECPDYTLEDDSATLMSYCHMCGGFRKVEYTFGGEYKGNGNKSQLSNWKQSNKLGNTKTSTDPQRVPHKMRQHVSTRGDCVALPPPAGPTSEPTPAPTKPPSPPTTPPPTFEPEVAEYDEDLGGPKCSSLTSHCKSGNLLEGRGTFSGKPESNTPNSMDGCVDGNGGAYEDDESIEAIELKTLSGNRFQAGEEVQISVKVYAWGNGAKDHLDLWYAEDASDPEWEFIATKQPSGGGLNTITATYELPDSKKVQAVRGIFRYSQSGAAASSACPGGSWTDVDAISIVTVESEGLEEPSDGETTVDGEGNTEKKKRRDGKKRKKKKNKD</sequence>
<dbReference type="GO" id="GO:0006508">
    <property type="term" value="P:proteolysis"/>
    <property type="evidence" value="ECO:0007669"/>
    <property type="project" value="InterPro"/>
</dbReference>
<dbReference type="Gene3D" id="3.40.390.10">
    <property type="entry name" value="Collagenase (Catalytic Domain)"/>
    <property type="match status" value="1"/>
</dbReference>
<feature type="region of interest" description="Disordered" evidence="2">
    <location>
        <begin position="566"/>
        <end position="594"/>
    </location>
</feature>
<feature type="compositionally biased region" description="Pro residues" evidence="2">
    <location>
        <begin position="511"/>
        <end position="539"/>
    </location>
</feature>
<feature type="compositionally biased region" description="Polar residues" evidence="2">
    <location>
        <begin position="469"/>
        <end position="491"/>
    </location>
</feature>
<dbReference type="GO" id="GO:0046872">
    <property type="term" value="F:metal ion binding"/>
    <property type="evidence" value="ECO:0007669"/>
    <property type="project" value="UniProtKB-KW"/>
</dbReference>
<dbReference type="InterPro" id="IPR001590">
    <property type="entry name" value="Peptidase_M12B"/>
</dbReference>
<evidence type="ECO:0000259" key="4">
    <source>
        <dbReference type="PROSITE" id="PS50215"/>
    </source>
</evidence>
<feature type="region of interest" description="Disordered" evidence="2">
    <location>
        <begin position="717"/>
        <end position="755"/>
    </location>
</feature>
<reference evidence="5" key="1">
    <citation type="submission" date="2021-01" db="EMBL/GenBank/DDBJ databases">
        <authorList>
            <person name="Corre E."/>
            <person name="Pelletier E."/>
            <person name="Niang G."/>
            <person name="Scheremetjew M."/>
            <person name="Finn R."/>
            <person name="Kale V."/>
            <person name="Holt S."/>
            <person name="Cochrane G."/>
            <person name="Meng A."/>
            <person name="Brown T."/>
            <person name="Cohen L."/>
        </authorList>
    </citation>
    <scope>NUCLEOTIDE SEQUENCE</scope>
    <source>
        <strain evidence="5">SM1012Den-03</strain>
    </source>
</reference>
<organism evidence="5">
    <name type="scientific">Skeletonema marinoi</name>
    <dbReference type="NCBI Taxonomy" id="267567"/>
    <lineage>
        <taxon>Eukaryota</taxon>
        <taxon>Sar</taxon>
        <taxon>Stramenopiles</taxon>
        <taxon>Ochrophyta</taxon>
        <taxon>Bacillariophyta</taxon>
        <taxon>Coscinodiscophyceae</taxon>
        <taxon>Thalassiosirophycidae</taxon>
        <taxon>Thalassiosirales</taxon>
        <taxon>Skeletonemataceae</taxon>
        <taxon>Skeletonema</taxon>
        <taxon>Skeletonema marinoi-dohrnii complex</taxon>
    </lineage>
</organism>
<comment type="caution">
    <text evidence="1">Lacks conserved residue(s) required for the propagation of feature annotation.</text>
</comment>
<dbReference type="Pfam" id="PF13582">
    <property type="entry name" value="Reprolysin_3"/>
    <property type="match status" value="1"/>
</dbReference>
<dbReference type="AlphaFoldDB" id="A0A7S2PAK4"/>
<feature type="binding site" evidence="1">
    <location>
        <position position="413"/>
    </location>
    <ligand>
        <name>Zn(2+)</name>
        <dbReference type="ChEBI" id="CHEBI:29105"/>
        <note>catalytic</note>
    </ligand>
</feature>
<accession>A0A7S2PAK4</accession>
<feature type="compositionally biased region" description="Acidic residues" evidence="2">
    <location>
        <begin position="719"/>
        <end position="731"/>
    </location>
</feature>
<dbReference type="PROSITE" id="PS50215">
    <property type="entry name" value="ADAM_MEPRO"/>
    <property type="match status" value="1"/>
</dbReference>
<feature type="compositionally biased region" description="Basic residues" evidence="2">
    <location>
        <begin position="739"/>
        <end position="755"/>
    </location>
</feature>
<dbReference type="InterPro" id="IPR024079">
    <property type="entry name" value="MetalloPept_cat_dom_sf"/>
</dbReference>
<dbReference type="SUPFAM" id="SSF55486">
    <property type="entry name" value="Metalloproteases ('zincins'), catalytic domain"/>
    <property type="match status" value="1"/>
</dbReference>
<evidence type="ECO:0000256" key="2">
    <source>
        <dbReference type="SAM" id="MobiDB-lite"/>
    </source>
</evidence>
<evidence type="ECO:0000313" key="5">
    <source>
        <dbReference type="EMBL" id="CAD9588028.1"/>
    </source>
</evidence>
<evidence type="ECO:0000256" key="3">
    <source>
        <dbReference type="SAM" id="SignalP"/>
    </source>
</evidence>
<dbReference type="GO" id="GO:0004222">
    <property type="term" value="F:metalloendopeptidase activity"/>
    <property type="evidence" value="ECO:0007669"/>
    <property type="project" value="InterPro"/>
</dbReference>
<gene>
    <name evidence="5" type="ORF">SMAR0320_LOCUS5912</name>
</gene>
<feature type="compositionally biased region" description="Basic and acidic residues" evidence="2">
    <location>
        <begin position="199"/>
        <end position="211"/>
    </location>
</feature>
<name>A0A7S2PAK4_9STRA</name>
<feature type="binding site" evidence="1">
    <location>
        <position position="403"/>
    </location>
    <ligand>
        <name>Zn(2+)</name>
        <dbReference type="ChEBI" id="CHEBI:29105"/>
        <note>catalytic</note>
    </ligand>
</feature>
<dbReference type="PANTHER" id="PTHR33683">
    <property type="entry name" value="1, PUTATIVE-RELATED"/>
    <property type="match status" value="1"/>
</dbReference>
<feature type="domain" description="Peptidase M12B" evidence="4">
    <location>
        <begin position="265"/>
        <end position="449"/>
    </location>
</feature>
<evidence type="ECO:0000256" key="1">
    <source>
        <dbReference type="PROSITE-ProRule" id="PRU00276"/>
    </source>
</evidence>
<proteinExistence type="predicted"/>
<dbReference type="PANTHER" id="PTHR33683:SF46">
    <property type="entry name" value="SUSHI DOMAIN-CONTAINING PROTEIN"/>
    <property type="match status" value="1"/>
</dbReference>
<keyword evidence="1" id="KW-0479">Metal-binding</keyword>
<feature type="active site" evidence="1">
    <location>
        <position position="404"/>
    </location>
</feature>
<feature type="chain" id="PRO_5030521203" description="Peptidase M12B domain-containing protein" evidence="3">
    <location>
        <begin position="23"/>
        <end position="755"/>
    </location>
</feature>
<feature type="region of interest" description="Disordered" evidence="2">
    <location>
        <begin position="199"/>
        <end position="237"/>
    </location>
</feature>
<protein>
    <recommendedName>
        <fullName evidence="4">Peptidase M12B domain-containing protein</fullName>
    </recommendedName>
</protein>
<feature type="binding site" evidence="1">
    <location>
        <position position="407"/>
    </location>
    <ligand>
        <name>Zn(2+)</name>
        <dbReference type="ChEBI" id="CHEBI:29105"/>
        <note>catalytic</note>
    </ligand>
</feature>